<dbReference type="Gene3D" id="3.40.50.150">
    <property type="entry name" value="Vaccinia Virus protein VP39"/>
    <property type="match status" value="1"/>
</dbReference>
<organism evidence="4 5">
    <name type="scientific">Dongia rigui</name>
    <dbReference type="NCBI Taxonomy" id="940149"/>
    <lineage>
        <taxon>Bacteria</taxon>
        <taxon>Pseudomonadati</taxon>
        <taxon>Pseudomonadota</taxon>
        <taxon>Alphaproteobacteria</taxon>
        <taxon>Rhodospirillales</taxon>
        <taxon>Dongiaceae</taxon>
        <taxon>Dongia</taxon>
    </lineage>
</organism>
<evidence type="ECO:0000313" key="5">
    <source>
        <dbReference type="Proteomes" id="UP001271769"/>
    </source>
</evidence>
<dbReference type="EMBL" id="JAXCLX010000004">
    <property type="protein sequence ID" value="MDY0874178.1"/>
    <property type="molecule type" value="Genomic_DNA"/>
</dbReference>
<reference evidence="4 5" key="1">
    <citation type="journal article" date="2013" name="Antonie Van Leeuwenhoek">
        <title>Dongia rigui sp. nov., isolated from freshwater of a large wetland in Korea.</title>
        <authorList>
            <person name="Baik K.S."/>
            <person name="Hwang Y.M."/>
            <person name="Choi J.S."/>
            <person name="Kwon J."/>
            <person name="Seong C.N."/>
        </authorList>
    </citation>
    <scope>NUCLEOTIDE SEQUENCE [LARGE SCALE GENOMIC DNA]</scope>
    <source>
        <strain evidence="4 5">04SU4-P</strain>
    </source>
</reference>
<evidence type="ECO:0000256" key="3">
    <source>
        <dbReference type="ARBA" id="ARBA00030757"/>
    </source>
</evidence>
<accession>A0ABU5E3J3</accession>
<evidence type="ECO:0000256" key="1">
    <source>
        <dbReference type="ARBA" id="ARBA00005369"/>
    </source>
</evidence>
<dbReference type="RefSeq" id="WP_320502651.1">
    <property type="nucleotide sequence ID" value="NZ_JAXCLX010000004.1"/>
</dbReference>
<sequence>MTMATAATTTSAAKDYAAARRFMVDGQIRTNKVTDERLIEALVDIPRERFVPSALEARAYLDDDLPVGNGRYLMEPMVLARLIQSLHVQPGDRVLVVGAAGGYSAALLARLGATVTALESDSALGAAARAALSHGRADATLVAGPLQEGYAQGGPYAAILIEGAVAEVPARLLEQLKQEGKLATVLRDNNVTSGRAVLVTRGAAGTVGTRILFDANTPLLPGFEPAPAFTF</sequence>
<keyword evidence="5" id="KW-1185">Reference proteome</keyword>
<dbReference type="PANTHER" id="PTHR11579">
    <property type="entry name" value="PROTEIN-L-ISOASPARTATE O-METHYLTRANSFERASE"/>
    <property type="match status" value="1"/>
</dbReference>
<evidence type="ECO:0000313" key="4">
    <source>
        <dbReference type="EMBL" id="MDY0874178.1"/>
    </source>
</evidence>
<gene>
    <name evidence="4" type="ORF">SMD31_19715</name>
</gene>
<comment type="similarity">
    <text evidence="1">Belongs to the methyltransferase superfamily. L-isoaspartyl/D-aspartyl protein methyltransferase family.</text>
</comment>
<dbReference type="InterPro" id="IPR000682">
    <property type="entry name" value="PCMT"/>
</dbReference>
<dbReference type="InterPro" id="IPR029063">
    <property type="entry name" value="SAM-dependent_MTases_sf"/>
</dbReference>
<comment type="caution">
    <text evidence="4">The sequence shown here is derived from an EMBL/GenBank/DDBJ whole genome shotgun (WGS) entry which is preliminary data.</text>
</comment>
<dbReference type="SUPFAM" id="SSF53335">
    <property type="entry name" value="S-adenosyl-L-methionine-dependent methyltransferases"/>
    <property type="match status" value="1"/>
</dbReference>
<name>A0ABU5E3J3_9PROT</name>
<evidence type="ECO:0000256" key="2">
    <source>
        <dbReference type="ARBA" id="ARBA00013346"/>
    </source>
</evidence>
<dbReference type="Pfam" id="PF01135">
    <property type="entry name" value="PCMT"/>
    <property type="match status" value="1"/>
</dbReference>
<protein>
    <recommendedName>
        <fullName evidence="2">Protein-L-isoaspartate O-methyltransferase</fullName>
    </recommendedName>
    <alternativeName>
        <fullName evidence="3">Protein L-isoaspartyl methyltransferase</fullName>
    </alternativeName>
</protein>
<dbReference type="Proteomes" id="UP001271769">
    <property type="component" value="Unassembled WGS sequence"/>
</dbReference>
<dbReference type="PANTHER" id="PTHR11579:SF18">
    <property type="entry name" value="PROTEIN-L-ISOASPARTATE O-METHYLTRANSFERASE"/>
    <property type="match status" value="1"/>
</dbReference>
<proteinExistence type="inferred from homology"/>